<organism evidence="1">
    <name type="scientific">Tanacetum cinerariifolium</name>
    <name type="common">Dalmatian daisy</name>
    <name type="synonym">Chrysanthemum cinerariifolium</name>
    <dbReference type="NCBI Taxonomy" id="118510"/>
    <lineage>
        <taxon>Eukaryota</taxon>
        <taxon>Viridiplantae</taxon>
        <taxon>Streptophyta</taxon>
        <taxon>Embryophyta</taxon>
        <taxon>Tracheophyta</taxon>
        <taxon>Spermatophyta</taxon>
        <taxon>Magnoliopsida</taxon>
        <taxon>eudicotyledons</taxon>
        <taxon>Gunneridae</taxon>
        <taxon>Pentapetalae</taxon>
        <taxon>asterids</taxon>
        <taxon>campanulids</taxon>
        <taxon>Asterales</taxon>
        <taxon>Asteraceae</taxon>
        <taxon>Asteroideae</taxon>
        <taxon>Anthemideae</taxon>
        <taxon>Anthemidinae</taxon>
        <taxon>Tanacetum</taxon>
    </lineage>
</organism>
<dbReference type="SUPFAM" id="SSF56672">
    <property type="entry name" value="DNA/RNA polymerases"/>
    <property type="match status" value="1"/>
</dbReference>
<gene>
    <name evidence="1" type="ORF">Tci_674466</name>
</gene>
<dbReference type="CDD" id="cd09272">
    <property type="entry name" value="RNase_HI_RT_Ty1"/>
    <property type="match status" value="1"/>
</dbReference>
<proteinExistence type="predicted"/>
<sequence>CELLERANMVNCNPLRTPVDTDSKLGPEGEPHFADLKRILRYVRGTVDFGLQLYASATTSLVGYNDADWAGCPSTRRSTFGYCVFLGDNLLSWSSKRQHTISRSSAEAEYRGVANVVVETAWLHNLLCELHSPLSIATLVYCDNVSVVYLSANPVQHQRIKHIEIDIHFVNDMVQTGHIQVLYVPSRYQYADIFTKGLPTSLFEDFRSSLSVRLPPAQTMGAY</sequence>
<evidence type="ECO:0000313" key="1">
    <source>
        <dbReference type="EMBL" id="GFB02495.1"/>
    </source>
</evidence>
<dbReference type="EMBL" id="BKCJ010535957">
    <property type="protein sequence ID" value="GFB02495.1"/>
    <property type="molecule type" value="Genomic_DNA"/>
</dbReference>
<accession>A0A699KR91</accession>
<dbReference type="PANTHER" id="PTHR11439">
    <property type="entry name" value="GAG-POL-RELATED RETROTRANSPOSON"/>
    <property type="match status" value="1"/>
</dbReference>
<dbReference type="InterPro" id="IPR043502">
    <property type="entry name" value="DNA/RNA_pol_sf"/>
</dbReference>
<name>A0A699KR91_TANCI</name>
<reference evidence="1" key="1">
    <citation type="journal article" date="2019" name="Sci. Rep.">
        <title>Draft genome of Tanacetum cinerariifolium, the natural source of mosquito coil.</title>
        <authorList>
            <person name="Yamashiro T."/>
            <person name="Shiraishi A."/>
            <person name="Satake H."/>
            <person name="Nakayama K."/>
        </authorList>
    </citation>
    <scope>NUCLEOTIDE SEQUENCE</scope>
</reference>
<dbReference type="AlphaFoldDB" id="A0A699KR91"/>
<feature type="non-terminal residue" evidence="1">
    <location>
        <position position="1"/>
    </location>
</feature>
<dbReference type="PANTHER" id="PTHR11439:SF524">
    <property type="entry name" value="RNA-DIRECTED DNA POLYMERASE, PROTEIN KINASE RLK-PELLE-DLSV FAMILY"/>
    <property type="match status" value="1"/>
</dbReference>
<comment type="caution">
    <text evidence="1">The sequence shown here is derived from an EMBL/GenBank/DDBJ whole genome shotgun (WGS) entry which is preliminary data.</text>
</comment>
<protein>
    <submittedName>
        <fullName evidence="1">Ribonuclease H-like domain-containing protein</fullName>
    </submittedName>
</protein>